<accession>A0A1U7I4J5</accession>
<dbReference type="Gene3D" id="3.30.870.10">
    <property type="entry name" value="Endonuclease Chain A"/>
    <property type="match status" value="1"/>
</dbReference>
<organism evidence="1 2">
    <name type="scientific">[Phormidium ambiguum] IAM M-71</name>
    <dbReference type="NCBI Taxonomy" id="454136"/>
    <lineage>
        <taxon>Bacteria</taxon>
        <taxon>Bacillati</taxon>
        <taxon>Cyanobacteriota</taxon>
        <taxon>Cyanophyceae</taxon>
        <taxon>Oscillatoriophycideae</taxon>
        <taxon>Aerosakkonematales</taxon>
        <taxon>Aerosakkonemataceae</taxon>
        <taxon>Floridanema</taxon>
    </lineage>
</organism>
<gene>
    <name evidence="1" type="ORF">NIES2119_29595</name>
</gene>
<evidence type="ECO:0000313" key="1">
    <source>
        <dbReference type="EMBL" id="OKH31125.1"/>
    </source>
</evidence>
<protein>
    <recommendedName>
        <fullName evidence="3">PLD phosphodiesterase domain-containing protein</fullName>
    </recommendedName>
</protein>
<dbReference type="RefSeq" id="WP_073597075.1">
    <property type="nucleotide sequence ID" value="NZ_MRCE01000054.1"/>
</dbReference>
<sequence length="421" mass="49237">MNLDIELIPSVEHSSIKTRLETSLNKCQNVKGAVAYWTIDTAFVTGLAEVLQREDSYYCIDIHKPTNIDYLAEFKKLDSNIFLHDYELKSNSQNYELEMQQKNPYLLHSKMILFELPDYKVEIWVGSHNFTQRAIRGVNIESSIIIRTNQNSKIYSDVLKYLTFIKDNCIPFDLKDVDFYKLLQGEYEEDTGSWVLELVGENAANLVDEKMIQLLGVDSKDLIDRLGQEIIIQILNLDDEKEYIYKAEVLQAGEMNLQNSKSFGITFSPRRYAVRGTDKIPYLRKEQEISQTLLQEHNYYINLEIIEPLIDYKVYYKPIRSKYNWTEITDPPHLLRMNQEDRDLLFQKQSKPIKRSDKKPIQLTEFSLKTISQSSRKQLKSYYGSPSNNLLALPGSFDETPKEIQRKRILTKRIVKPANKD</sequence>
<comment type="caution">
    <text evidence="1">The sequence shown here is derived from an EMBL/GenBank/DDBJ whole genome shotgun (WGS) entry which is preliminary data.</text>
</comment>
<dbReference type="EMBL" id="MRCE01000054">
    <property type="protein sequence ID" value="OKH31125.1"/>
    <property type="molecule type" value="Genomic_DNA"/>
</dbReference>
<proteinExistence type="predicted"/>
<name>A0A1U7I4J5_9CYAN</name>
<evidence type="ECO:0008006" key="3">
    <source>
        <dbReference type="Google" id="ProtNLM"/>
    </source>
</evidence>
<evidence type="ECO:0000313" key="2">
    <source>
        <dbReference type="Proteomes" id="UP000185860"/>
    </source>
</evidence>
<dbReference type="AlphaFoldDB" id="A0A1U7I4J5"/>
<reference evidence="1 2" key="1">
    <citation type="submission" date="2016-11" db="EMBL/GenBank/DDBJ databases">
        <title>Draft Genome Sequences of Nine Cyanobacterial Strains from Diverse Habitats.</title>
        <authorList>
            <person name="Zhu T."/>
            <person name="Hou S."/>
            <person name="Lu X."/>
            <person name="Hess W.R."/>
        </authorList>
    </citation>
    <scope>NUCLEOTIDE SEQUENCE [LARGE SCALE GENOMIC DNA]</scope>
    <source>
        <strain evidence="1 2">IAM M-71</strain>
    </source>
</reference>
<dbReference type="Proteomes" id="UP000185860">
    <property type="component" value="Unassembled WGS sequence"/>
</dbReference>
<dbReference type="OrthoDB" id="1227404at2"/>